<organism evidence="1 2">
    <name type="scientific">Paraburkholderia caballeronis</name>
    <dbReference type="NCBI Taxonomy" id="416943"/>
    <lineage>
        <taxon>Bacteria</taxon>
        <taxon>Pseudomonadati</taxon>
        <taxon>Pseudomonadota</taxon>
        <taxon>Betaproteobacteria</taxon>
        <taxon>Burkholderiales</taxon>
        <taxon>Burkholderiaceae</taxon>
        <taxon>Paraburkholderia</taxon>
    </lineage>
</organism>
<dbReference type="Pfam" id="PF05962">
    <property type="entry name" value="HutD"/>
    <property type="match status" value="1"/>
</dbReference>
<dbReference type="InterPro" id="IPR011051">
    <property type="entry name" value="RmlC_Cupin_sf"/>
</dbReference>
<dbReference type="AlphaFoldDB" id="A0A1H7VAI5"/>
<dbReference type="PANTHER" id="PTHR37943">
    <property type="entry name" value="PROTEIN VES"/>
    <property type="match status" value="1"/>
</dbReference>
<dbReference type="OrthoDB" id="9800082at2"/>
<dbReference type="SUPFAM" id="SSF51182">
    <property type="entry name" value="RmlC-like cupins"/>
    <property type="match status" value="1"/>
</dbReference>
<dbReference type="EMBL" id="FOAJ01000023">
    <property type="protein sequence ID" value="SEM06196.1"/>
    <property type="molecule type" value="Genomic_DNA"/>
</dbReference>
<dbReference type="STRING" id="416943.SAMN05445871_4312"/>
<gene>
    <name evidence="1" type="ORF">SAMN05192542_12375</name>
</gene>
<evidence type="ECO:0000313" key="2">
    <source>
        <dbReference type="Proteomes" id="UP000199120"/>
    </source>
</evidence>
<reference evidence="2" key="1">
    <citation type="submission" date="2016-10" db="EMBL/GenBank/DDBJ databases">
        <authorList>
            <person name="Varghese N."/>
            <person name="Submissions S."/>
        </authorList>
    </citation>
    <scope>NUCLEOTIDE SEQUENCE [LARGE SCALE GENOMIC DNA]</scope>
    <source>
        <strain evidence="2">LMG 26416</strain>
    </source>
</reference>
<accession>A0A1H7VAI5</accession>
<dbReference type="Gene3D" id="2.60.120.10">
    <property type="entry name" value="Jelly Rolls"/>
    <property type="match status" value="1"/>
</dbReference>
<keyword evidence="2" id="KW-1185">Reference proteome</keyword>
<dbReference type="InterPro" id="IPR014710">
    <property type="entry name" value="RmlC-like_jellyroll"/>
</dbReference>
<dbReference type="PANTHER" id="PTHR37943:SF1">
    <property type="entry name" value="PROTEIN VES"/>
    <property type="match status" value="1"/>
</dbReference>
<sequence>MSDAARIDCLALAAEAWANGSGATRTLGRCNDADGETAWRVSIATLNGPSRFSQFPGIDRTFILIDQESVELQLQHGSLHARLGQPVHFSGDLHVWIDMPAGEAHALNVMTRRGRCRARVEVVSHDAIREPAQTHFLVSLGGAWLVRGAQPGDGGITLAPLHALRLDGHAGRLELSPADAGSNTLLASIAIETAETASA</sequence>
<dbReference type="RefSeq" id="WP_090548455.1">
    <property type="nucleotide sequence ID" value="NZ_FNSR01000002.1"/>
</dbReference>
<name>A0A1H7VAI5_9BURK</name>
<dbReference type="Proteomes" id="UP000199120">
    <property type="component" value="Unassembled WGS sequence"/>
</dbReference>
<evidence type="ECO:0000313" key="1">
    <source>
        <dbReference type="EMBL" id="SEM06196.1"/>
    </source>
</evidence>
<dbReference type="InterPro" id="IPR010282">
    <property type="entry name" value="Uncharacterised_HutD/Ves"/>
</dbReference>
<protein>
    <recommendedName>
        <fullName evidence="3">Various environmental stresses-induced protein Ves</fullName>
    </recommendedName>
</protein>
<evidence type="ECO:0008006" key="3">
    <source>
        <dbReference type="Google" id="ProtNLM"/>
    </source>
</evidence>
<proteinExistence type="predicted"/>